<keyword evidence="3" id="KW-0808">Transferase</keyword>
<feature type="domain" description="Glycosyl transferase family 1" evidence="1">
    <location>
        <begin position="196"/>
        <end position="370"/>
    </location>
</feature>
<comment type="caution">
    <text evidence="3">The sequence shown here is derived from an EMBL/GenBank/DDBJ whole genome shotgun (WGS) entry which is preliminary data.</text>
</comment>
<organism evidence="3 4">
    <name type="scientific">Acidiluteibacter ferrifornacis</name>
    <dbReference type="NCBI Taxonomy" id="2692424"/>
    <lineage>
        <taxon>Bacteria</taxon>
        <taxon>Pseudomonadati</taxon>
        <taxon>Bacteroidota</taxon>
        <taxon>Flavobacteriia</taxon>
        <taxon>Flavobacteriales</taxon>
        <taxon>Cryomorphaceae</taxon>
        <taxon>Acidiluteibacter</taxon>
    </lineage>
</organism>
<dbReference type="PANTHER" id="PTHR12526">
    <property type="entry name" value="GLYCOSYLTRANSFERASE"/>
    <property type="match status" value="1"/>
</dbReference>
<feature type="domain" description="Glycosyltransferase subfamily 4-like N-terminal" evidence="2">
    <location>
        <begin position="75"/>
        <end position="184"/>
    </location>
</feature>
<evidence type="ECO:0000313" key="4">
    <source>
        <dbReference type="Proteomes" id="UP000470771"/>
    </source>
</evidence>
<proteinExistence type="predicted"/>
<dbReference type="SUPFAM" id="SSF53756">
    <property type="entry name" value="UDP-Glycosyltransferase/glycogen phosphorylase"/>
    <property type="match status" value="1"/>
</dbReference>
<dbReference type="AlphaFoldDB" id="A0A6N9NIX5"/>
<name>A0A6N9NIX5_9FLAO</name>
<dbReference type="EMBL" id="WWNE01000006">
    <property type="protein sequence ID" value="NBG65802.1"/>
    <property type="molecule type" value="Genomic_DNA"/>
</dbReference>
<evidence type="ECO:0000313" key="3">
    <source>
        <dbReference type="EMBL" id="NBG65802.1"/>
    </source>
</evidence>
<dbReference type="Proteomes" id="UP000470771">
    <property type="component" value="Unassembled WGS sequence"/>
</dbReference>
<dbReference type="InterPro" id="IPR028098">
    <property type="entry name" value="Glyco_trans_4-like_N"/>
</dbReference>
<evidence type="ECO:0000259" key="2">
    <source>
        <dbReference type="Pfam" id="PF13439"/>
    </source>
</evidence>
<dbReference type="Gene3D" id="3.40.50.2000">
    <property type="entry name" value="Glycogen Phosphorylase B"/>
    <property type="match status" value="2"/>
</dbReference>
<evidence type="ECO:0000259" key="1">
    <source>
        <dbReference type="Pfam" id="PF00534"/>
    </source>
</evidence>
<dbReference type="Pfam" id="PF00534">
    <property type="entry name" value="Glycos_transf_1"/>
    <property type="match status" value="1"/>
</dbReference>
<dbReference type="Pfam" id="PF13439">
    <property type="entry name" value="Glyco_transf_4"/>
    <property type="match status" value="1"/>
</dbReference>
<dbReference type="RefSeq" id="WP_160632763.1">
    <property type="nucleotide sequence ID" value="NZ_WWNE01000006.1"/>
</dbReference>
<dbReference type="GO" id="GO:0016757">
    <property type="term" value="F:glycosyltransferase activity"/>
    <property type="evidence" value="ECO:0007669"/>
    <property type="project" value="InterPro"/>
</dbReference>
<dbReference type="InterPro" id="IPR001296">
    <property type="entry name" value="Glyco_trans_1"/>
</dbReference>
<accession>A0A6N9NIX5</accession>
<protein>
    <submittedName>
        <fullName evidence="3">Glycosyltransferase</fullName>
    </submittedName>
</protein>
<keyword evidence="4" id="KW-1185">Reference proteome</keyword>
<dbReference type="PANTHER" id="PTHR12526:SF638">
    <property type="entry name" value="SPORE COAT PROTEIN SA"/>
    <property type="match status" value="1"/>
</dbReference>
<gene>
    <name evidence="3" type="ORF">GQN54_06705</name>
</gene>
<reference evidence="3 4" key="1">
    <citation type="submission" date="2019-12" db="EMBL/GenBank/DDBJ databases">
        <authorList>
            <person name="Zhao J."/>
        </authorList>
    </citation>
    <scope>NUCLEOTIDE SEQUENCE [LARGE SCALE GENOMIC DNA]</scope>
    <source>
        <strain evidence="3 4">S-15</strain>
    </source>
</reference>
<sequence length="397" mass="45136">MGKKVLRIINRFNLGGPTFNAAYLTKYLEPEFETLLVGGQWDESEESSQHILTNLGLKPTIIEEMKREVSMTSDREAYKRIKKIIKDFQPDIIHTHASKAGALGRLAAINYGKAKVVHTFHGHVFHSYFGSLKTNIYKNIERGLAYKTDKIVAISERQKLELTKRYHICGAEKIEVIPLGFDLNKFQENNVEKRISFRKQYCIQDDEIAVGIIGRLVPIKNHQLFIDAIHEVRKRTTLKIRGFIIGDGEERENLKAYANMIGLPHVNGEFRGNNPAPLHFTSWIKNIDWANSGLDIIALTSFNEGTPVSLIEAQAANKPVISTKVGGIKNTVIQNETALLVNQNDKEDYINNLIKLVENKELRERLGANGWAHVKSKFHYERLANDMSKLYNELLTS</sequence>